<sequence length="200" mass="22634">MLLLNKMKKKSVASALRKSILKISDYLKNNMGSRRLIDHAKYLAKFKSSLALIDVFSAGFDVGGYRSSTTTTSSSNCNAQIASFLPIFDQFIHNESTICRVIKLRSLNGKIYTFQLENHTAQRFIQFCIPQIIHIGSNVRLIECPQNSITKITNSSLSSSDNFVIFGDILNEMLQEEKPLLTSSSIVEYYYGRLAEQRFI</sequence>
<protein>
    <submittedName>
        <fullName evidence="2">Uncharacterized protein</fullName>
    </submittedName>
</protein>
<evidence type="ECO:0000313" key="1">
    <source>
        <dbReference type="Proteomes" id="UP000887561"/>
    </source>
</evidence>
<dbReference type="WBParaSite" id="scaffold36940_cov315.g23248">
    <property type="protein sequence ID" value="scaffold36940_cov315.g23248"/>
    <property type="gene ID" value="scaffold36940_cov315.g23248"/>
</dbReference>
<dbReference type="AlphaFoldDB" id="A0A915MI31"/>
<evidence type="ECO:0000313" key="2">
    <source>
        <dbReference type="WBParaSite" id="scaffold36940_cov315.g23248"/>
    </source>
</evidence>
<reference evidence="2" key="1">
    <citation type="submission" date="2022-11" db="UniProtKB">
        <authorList>
            <consortium name="WormBaseParasite"/>
        </authorList>
    </citation>
    <scope>IDENTIFICATION</scope>
</reference>
<dbReference type="Proteomes" id="UP000887561">
    <property type="component" value="Unplaced"/>
</dbReference>
<proteinExistence type="predicted"/>
<keyword evidence="1" id="KW-1185">Reference proteome</keyword>
<name>A0A915MI31_MELJA</name>
<organism evidence="1 2">
    <name type="scientific">Meloidogyne javanica</name>
    <name type="common">Root-knot nematode worm</name>
    <dbReference type="NCBI Taxonomy" id="6303"/>
    <lineage>
        <taxon>Eukaryota</taxon>
        <taxon>Metazoa</taxon>
        <taxon>Ecdysozoa</taxon>
        <taxon>Nematoda</taxon>
        <taxon>Chromadorea</taxon>
        <taxon>Rhabditida</taxon>
        <taxon>Tylenchina</taxon>
        <taxon>Tylenchomorpha</taxon>
        <taxon>Tylenchoidea</taxon>
        <taxon>Meloidogynidae</taxon>
        <taxon>Meloidogyninae</taxon>
        <taxon>Meloidogyne</taxon>
        <taxon>Meloidogyne incognita group</taxon>
    </lineage>
</organism>
<accession>A0A915MI31</accession>